<organism evidence="3 4">
    <name type="scientific">Xylanibacter rodentium</name>
    <dbReference type="NCBI Taxonomy" id="2736289"/>
    <lineage>
        <taxon>Bacteria</taxon>
        <taxon>Pseudomonadati</taxon>
        <taxon>Bacteroidota</taxon>
        <taxon>Bacteroidia</taxon>
        <taxon>Bacteroidales</taxon>
        <taxon>Prevotellaceae</taxon>
        <taxon>Xylanibacter</taxon>
    </lineage>
</organism>
<name>A0ABX2AXB5_9BACT</name>
<gene>
    <name evidence="3" type="ORF">HPS55_08145</name>
</gene>
<keyword evidence="4" id="KW-1185">Reference proteome</keyword>
<keyword evidence="2" id="KW-0472">Membrane</keyword>
<protein>
    <submittedName>
        <fullName evidence="3">DUF4492 domain-containing protein</fullName>
    </submittedName>
</protein>
<feature type="transmembrane region" description="Helical" evidence="2">
    <location>
        <begin position="28"/>
        <end position="47"/>
    </location>
</feature>
<evidence type="ECO:0000313" key="3">
    <source>
        <dbReference type="EMBL" id="NPE14296.1"/>
    </source>
</evidence>
<comment type="caution">
    <text evidence="3">The sequence shown here is derived from an EMBL/GenBank/DDBJ whole genome shotgun (WGS) entry which is preliminary data.</text>
</comment>
<evidence type="ECO:0000313" key="4">
    <source>
        <dbReference type="Proteomes" id="UP001193734"/>
    </source>
</evidence>
<evidence type="ECO:0000256" key="1">
    <source>
        <dbReference type="SAM" id="MobiDB-lite"/>
    </source>
</evidence>
<proteinExistence type="predicted"/>
<dbReference type="Pfam" id="PF14899">
    <property type="entry name" value="DUF4492"/>
    <property type="match status" value="1"/>
</dbReference>
<keyword evidence="2" id="KW-0812">Transmembrane</keyword>
<keyword evidence="2" id="KW-1133">Transmembrane helix</keyword>
<dbReference type="InterPro" id="IPR027853">
    <property type="entry name" value="DUF4492"/>
</dbReference>
<reference evidence="3 4" key="1">
    <citation type="submission" date="2020-05" db="EMBL/GenBank/DDBJ databases">
        <title>Distinct polysaccharide utilization as determinants for interspecies competition between intestinal Prevotella spp.</title>
        <authorList>
            <person name="Galvez E.J.C."/>
            <person name="Iljazovic A."/>
            <person name="Strowig T."/>
        </authorList>
    </citation>
    <scope>NUCLEOTIDE SEQUENCE [LARGE SCALE GENOMIC DNA]</scope>
    <source>
        <strain evidence="3 4">PROD</strain>
    </source>
</reference>
<dbReference type="Proteomes" id="UP001193734">
    <property type="component" value="Unassembled WGS sequence"/>
</dbReference>
<feature type="region of interest" description="Disordered" evidence="1">
    <location>
        <begin position="75"/>
        <end position="114"/>
    </location>
</feature>
<evidence type="ECO:0000256" key="2">
    <source>
        <dbReference type="SAM" id="Phobius"/>
    </source>
</evidence>
<accession>A0ABX2AXB5</accession>
<sequence length="114" mass="12789">MSKTDNLPRRIYDLYADGFRHMTIGRTLWTIIIIKLVIIFVVLRLLLLPDFLAKNAGQGCEDDYVATEMIKRGETAGLSGRHGDNVSPETGKTGQDNKNQTDIPTTTHKNNKTE</sequence>
<feature type="compositionally biased region" description="Polar residues" evidence="1">
    <location>
        <begin position="87"/>
        <end position="108"/>
    </location>
</feature>
<dbReference type="EMBL" id="JABKKE010000012">
    <property type="protein sequence ID" value="NPE14296.1"/>
    <property type="molecule type" value="Genomic_DNA"/>
</dbReference>